<sequence length="169" mass="18876">MVVEMHPQITLTPLQVEMHPQITLTPLQVEMHPQLTLMPLQVEMHPQITLMPLQAINPSNPEKMRPARVRGVYRIETLSVSSLTRCLSMKAHVNAAPSTGRHSSQAASTLIETSPMPYNNTAITDTASELLKHDQCDQGHRSYSYSTAMSKAILRDTRYSAIPPTMVDF</sequence>
<dbReference type="AlphaFoldDB" id="A0AAW0JGU4"/>
<name>A0AAW0JGU4_MYOGA</name>
<comment type="caution">
    <text evidence="1">The sequence shown here is derived from an EMBL/GenBank/DDBJ whole genome shotgun (WGS) entry which is preliminary data.</text>
</comment>
<evidence type="ECO:0000313" key="1">
    <source>
        <dbReference type="EMBL" id="KAK7825863.1"/>
    </source>
</evidence>
<protein>
    <submittedName>
        <fullName evidence="1">Uncharacterized protein</fullName>
    </submittedName>
</protein>
<evidence type="ECO:0000313" key="2">
    <source>
        <dbReference type="Proteomes" id="UP001488838"/>
    </source>
</evidence>
<keyword evidence="2" id="KW-1185">Reference proteome</keyword>
<proteinExistence type="predicted"/>
<gene>
    <name evidence="1" type="ORF">U0070_008619</name>
</gene>
<accession>A0AAW0JGU4</accession>
<dbReference type="Proteomes" id="UP001488838">
    <property type="component" value="Unassembled WGS sequence"/>
</dbReference>
<organism evidence="1 2">
    <name type="scientific">Myodes glareolus</name>
    <name type="common">Bank vole</name>
    <name type="synonym">Clethrionomys glareolus</name>
    <dbReference type="NCBI Taxonomy" id="447135"/>
    <lineage>
        <taxon>Eukaryota</taxon>
        <taxon>Metazoa</taxon>
        <taxon>Chordata</taxon>
        <taxon>Craniata</taxon>
        <taxon>Vertebrata</taxon>
        <taxon>Euteleostomi</taxon>
        <taxon>Mammalia</taxon>
        <taxon>Eutheria</taxon>
        <taxon>Euarchontoglires</taxon>
        <taxon>Glires</taxon>
        <taxon>Rodentia</taxon>
        <taxon>Myomorpha</taxon>
        <taxon>Muroidea</taxon>
        <taxon>Cricetidae</taxon>
        <taxon>Arvicolinae</taxon>
        <taxon>Myodes</taxon>
    </lineage>
</organism>
<dbReference type="EMBL" id="JBBHLL010000037">
    <property type="protein sequence ID" value="KAK7825863.1"/>
    <property type="molecule type" value="Genomic_DNA"/>
</dbReference>
<reference evidence="1 2" key="1">
    <citation type="journal article" date="2023" name="bioRxiv">
        <title>Conserved and derived expression patterns and positive selection on dental genes reveal complex evolutionary context of ever-growing rodent molars.</title>
        <authorList>
            <person name="Calamari Z.T."/>
            <person name="Song A."/>
            <person name="Cohen E."/>
            <person name="Akter M."/>
            <person name="Roy R.D."/>
            <person name="Hallikas O."/>
            <person name="Christensen M.M."/>
            <person name="Li P."/>
            <person name="Marangoni P."/>
            <person name="Jernvall J."/>
            <person name="Klein O.D."/>
        </authorList>
    </citation>
    <scope>NUCLEOTIDE SEQUENCE [LARGE SCALE GENOMIC DNA]</scope>
    <source>
        <strain evidence="1">V071</strain>
    </source>
</reference>